<keyword evidence="1" id="KW-0472">Membrane</keyword>
<name>A0A1N6JJL9_9BURK</name>
<evidence type="ECO:0000256" key="1">
    <source>
        <dbReference type="SAM" id="Phobius"/>
    </source>
</evidence>
<protein>
    <submittedName>
        <fullName evidence="2">Uncharacterized protein</fullName>
    </submittedName>
</protein>
<accession>A0A1N6JJL9</accession>
<evidence type="ECO:0000313" key="3">
    <source>
        <dbReference type="Proteomes" id="UP000184693"/>
    </source>
</evidence>
<gene>
    <name evidence="2" type="ORF">SAMN05444168_4543</name>
</gene>
<proteinExistence type="predicted"/>
<keyword evidence="1" id="KW-0812">Transmembrane</keyword>
<dbReference type="RefSeq" id="WP_074266631.1">
    <property type="nucleotide sequence ID" value="NZ_FSRM01000002.1"/>
</dbReference>
<dbReference type="Proteomes" id="UP000184693">
    <property type="component" value="Unassembled WGS sequence"/>
</dbReference>
<dbReference type="OrthoDB" id="8779905at2"/>
<organism evidence="2 3">
    <name type="scientific">Paraburkholderia phenazinium</name>
    <dbReference type="NCBI Taxonomy" id="60549"/>
    <lineage>
        <taxon>Bacteria</taxon>
        <taxon>Pseudomonadati</taxon>
        <taxon>Pseudomonadota</taxon>
        <taxon>Betaproteobacteria</taxon>
        <taxon>Burkholderiales</taxon>
        <taxon>Burkholderiaceae</taxon>
        <taxon>Paraburkholderia</taxon>
    </lineage>
</organism>
<feature type="transmembrane region" description="Helical" evidence="1">
    <location>
        <begin position="20"/>
        <end position="38"/>
    </location>
</feature>
<reference evidence="2 3" key="1">
    <citation type="submission" date="2016-11" db="EMBL/GenBank/DDBJ databases">
        <authorList>
            <person name="Jaros S."/>
            <person name="Januszkiewicz K."/>
            <person name="Wedrychowicz H."/>
        </authorList>
    </citation>
    <scope>NUCLEOTIDE SEQUENCE [LARGE SCALE GENOMIC DNA]</scope>
    <source>
        <strain evidence="2 3">GAS86</strain>
    </source>
</reference>
<dbReference type="EMBL" id="FSRM01000002">
    <property type="protein sequence ID" value="SIO44562.1"/>
    <property type="molecule type" value="Genomic_DNA"/>
</dbReference>
<evidence type="ECO:0000313" key="2">
    <source>
        <dbReference type="EMBL" id="SIO44562.1"/>
    </source>
</evidence>
<dbReference type="AlphaFoldDB" id="A0A1N6JJL9"/>
<keyword evidence="1" id="KW-1133">Transmembrane helix</keyword>
<sequence>MKRIDAKRSAQAGQAMAEFLVSMIAVMSVLFLGIVMLGKFNDVRNRTLMGSRYVAWERTVWTDNDPSKNYASDPATTEGWSTKYGSSALAASKADTEIEREVIQRFMAGDSTTPTSADRTQTQLPAVRPAMWDDYSGQPLLASTGDVLVSTGVSNDPSTSQTSSANVPFGSIQTAAGNAYGAKLSVPTRTTQFGTLSVSIAQNNETLKRLWPKNGSLPAFSGLTFTDTNVLMTNTWVPEGTDNAKAVFNPAVPAANAALVPSSTYMGLQKYAPEISTLQFGRIQQDVVPGNRLSP</sequence>